<proteinExistence type="predicted"/>
<accession>A0A917A9A2</accession>
<evidence type="ECO:0000313" key="2">
    <source>
        <dbReference type="Proteomes" id="UP000606730"/>
    </source>
</evidence>
<name>A0A917A9A2_9RHOB</name>
<reference evidence="1" key="1">
    <citation type="journal article" date="2014" name="Int. J. Syst. Evol. Microbiol.">
        <title>Complete genome sequence of Corynebacterium casei LMG S-19264T (=DSM 44701T), isolated from a smear-ripened cheese.</title>
        <authorList>
            <consortium name="US DOE Joint Genome Institute (JGI-PGF)"/>
            <person name="Walter F."/>
            <person name="Albersmeier A."/>
            <person name="Kalinowski J."/>
            <person name="Ruckert C."/>
        </authorList>
    </citation>
    <scope>NUCLEOTIDE SEQUENCE</scope>
    <source>
        <strain evidence="1">CGMCC 1.16012</strain>
    </source>
</reference>
<evidence type="ECO:0000313" key="1">
    <source>
        <dbReference type="EMBL" id="GGE36573.1"/>
    </source>
</evidence>
<dbReference type="EMBL" id="BMKN01000001">
    <property type="protein sequence ID" value="GGE36573.1"/>
    <property type="molecule type" value="Genomic_DNA"/>
</dbReference>
<dbReference type="Proteomes" id="UP000606730">
    <property type="component" value="Unassembled WGS sequence"/>
</dbReference>
<dbReference type="OrthoDB" id="7875156at2"/>
<reference evidence="1" key="2">
    <citation type="submission" date="2020-09" db="EMBL/GenBank/DDBJ databases">
        <authorList>
            <person name="Sun Q."/>
            <person name="Zhou Y."/>
        </authorList>
    </citation>
    <scope>NUCLEOTIDE SEQUENCE</scope>
    <source>
        <strain evidence="1">CGMCC 1.16012</strain>
    </source>
</reference>
<dbReference type="AlphaFoldDB" id="A0A917A9A2"/>
<keyword evidence="2" id="KW-1185">Reference proteome</keyword>
<gene>
    <name evidence="1" type="ORF">GCM10011517_00390</name>
</gene>
<dbReference type="RefSeq" id="WP_095596994.1">
    <property type="nucleotide sequence ID" value="NZ_BMKN01000001.1"/>
</dbReference>
<protein>
    <submittedName>
        <fullName evidence="1">Uncharacterized protein</fullName>
    </submittedName>
</protein>
<organism evidence="1 2">
    <name type="scientific">Actibacterium pelagium</name>
    <dbReference type="NCBI Taxonomy" id="2029103"/>
    <lineage>
        <taxon>Bacteria</taxon>
        <taxon>Pseudomonadati</taxon>
        <taxon>Pseudomonadota</taxon>
        <taxon>Alphaproteobacteria</taxon>
        <taxon>Rhodobacterales</taxon>
        <taxon>Roseobacteraceae</taxon>
        <taxon>Actibacterium</taxon>
    </lineage>
</organism>
<sequence>MSKTIRPDLFAKVMALPKNLREDLLDLLGGSSIEDAHLSEIISNLSHPLSRPPLPAEQQNVTR</sequence>
<comment type="caution">
    <text evidence="1">The sequence shown here is derived from an EMBL/GenBank/DDBJ whole genome shotgun (WGS) entry which is preliminary data.</text>
</comment>